<evidence type="ECO:0000256" key="1">
    <source>
        <dbReference type="SAM" id="SignalP"/>
    </source>
</evidence>
<sequence>MQSSCRFIFTAEWLILSYSVLIINRSASVCNNDFYVTLLYMRRRVCNVSLYHLTIKTSIFGLKTAKVCSLLSCCIAVRDWLDRKLTIHINYPIDFALVLPSQLTTTLFTAADLPTFGCQSFHASKC</sequence>
<keyword evidence="3" id="KW-1185">Reference proteome</keyword>
<name>A0A0V1IYA8_TRIPS</name>
<feature type="chain" id="PRO_5006880184" description="Secreted protein" evidence="1">
    <location>
        <begin position="29"/>
        <end position="126"/>
    </location>
</feature>
<comment type="caution">
    <text evidence="2">The sequence shown here is derived from an EMBL/GenBank/DDBJ whole genome shotgun (WGS) entry which is preliminary data.</text>
</comment>
<protein>
    <recommendedName>
        <fullName evidence="4">Secreted protein</fullName>
    </recommendedName>
</protein>
<keyword evidence="1" id="KW-0732">Signal</keyword>
<accession>A0A0V1IYA8</accession>
<proteinExistence type="predicted"/>
<dbReference type="Proteomes" id="UP000054805">
    <property type="component" value="Unassembled WGS sequence"/>
</dbReference>
<evidence type="ECO:0008006" key="4">
    <source>
        <dbReference type="Google" id="ProtNLM"/>
    </source>
</evidence>
<dbReference type="AlphaFoldDB" id="A0A0V1IYA8"/>
<dbReference type="EMBL" id="JYDS01000067">
    <property type="protein sequence ID" value="KRZ27719.1"/>
    <property type="molecule type" value="Genomic_DNA"/>
</dbReference>
<evidence type="ECO:0000313" key="2">
    <source>
        <dbReference type="EMBL" id="KRZ27719.1"/>
    </source>
</evidence>
<gene>
    <name evidence="2" type="ORF">T4B_545</name>
</gene>
<evidence type="ECO:0000313" key="3">
    <source>
        <dbReference type="Proteomes" id="UP000054805"/>
    </source>
</evidence>
<organism evidence="2 3">
    <name type="scientific">Trichinella pseudospiralis</name>
    <name type="common">Parasitic roundworm</name>
    <dbReference type="NCBI Taxonomy" id="6337"/>
    <lineage>
        <taxon>Eukaryota</taxon>
        <taxon>Metazoa</taxon>
        <taxon>Ecdysozoa</taxon>
        <taxon>Nematoda</taxon>
        <taxon>Enoplea</taxon>
        <taxon>Dorylaimia</taxon>
        <taxon>Trichinellida</taxon>
        <taxon>Trichinellidae</taxon>
        <taxon>Trichinella</taxon>
    </lineage>
</organism>
<feature type="signal peptide" evidence="1">
    <location>
        <begin position="1"/>
        <end position="28"/>
    </location>
</feature>
<reference evidence="2 3" key="1">
    <citation type="submission" date="2015-01" db="EMBL/GenBank/DDBJ databases">
        <title>Evolution of Trichinella species and genotypes.</title>
        <authorList>
            <person name="Korhonen P.K."/>
            <person name="Edoardo P."/>
            <person name="Giuseppe L.R."/>
            <person name="Gasser R.B."/>
        </authorList>
    </citation>
    <scope>NUCLEOTIDE SEQUENCE [LARGE SCALE GENOMIC DNA]</scope>
    <source>
        <strain evidence="2">ISS588</strain>
    </source>
</reference>